<dbReference type="Gramene" id="QL03p062678:mrna">
    <property type="protein sequence ID" value="QL03p062678:mrna"/>
    <property type="gene ID" value="QL03p062678"/>
</dbReference>
<dbReference type="InParanoid" id="A0A7N2L988"/>
<dbReference type="EnsemblPlants" id="QL03p062678:mrna">
    <property type="protein sequence ID" value="QL03p062678:mrna"/>
    <property type="gene ID" value="QL03p062678"/>
</dbReference>
<reference evidence="2" key="2">
    <citation type="submission" date="2021-01" db="UniProtKB">
        <authorList>
            <consortium name="EnsemblPlants"/>
        </authorList>
    </citation>
    <scope>IDENTIFICATION</scope>
</reference>
<dbReference type="GO" id="GO:0080044">
    <property type="term" value="F:quercetin 7-O-glucosyltransferase activity"/>
    <property type="evidence" value="ECO:0007669"/>
    <property type="project" value="TreeGrafter"/>
</dbReference>
<dbReference type="Gene3D" id="3.40.50.2000">
    <property type="entry name" value="Glycogen Phosphorylase B"/>
    <property type="match status" value="2"/>
</dbReference>
<accession>A0A7N2L988</accession>
<dbReference type="SUPFAM" id="SSF53756">
    <property type="entry name" value="UDP-Glycosyltransferase/glycogen phosphorylase"/>
    <property type="match status" value="1"/>
</dbReference>
<evidence type="ECO:0000313" key="3">
    <source>
        <dbReference type="Proteomes" id="UP000594261"/>
    </source>
</evidence>
<name>A0A7N2L988_QUELO</name>
<reference evidence="2 3" key="1">
    <citation type="journal article" date="2016" name="G3 (Bethesda)">
        <title>First Draft Assembly and Annotation of the Genome of a California Endemic Oak Quercus lobata Nee (Fagaceae).</title>
        <authorList>
            <person name="Sork V.L."/>
            <person name="Fitz-Gibbon S.T."/>
            <person name="Puiu D."/>
            <person name="Crepeau M."/>
            <person name="Gugger P.F."/>
            <person name="Sherman R."/>
            <person name="Stevens K."/>
            <person name="Langley C.H."/>
            <person name="Pellegrini M."/>
            <person name="Salzberg S.L."/>
        </authorList>
    </citation>
    <scope>NUCLEOTIDE SEQUENCE [LARGE SCALE GENOMIC DNA]</scope>
    <source>
        <strain evidence="2 3">cv. SW786</strain>
    </source>
</reference>
<sequence>MRDYQPAPAVVKTRTHDNMKKENTNSEKIINDLAINGDGDGAISRLTLREIAPSIAINGAGKIAISRRREIAIDASRDRDLATARSSRRSGCEVRSPFGVRLNRLQTLVRRIGALGVRKSAYYLQASVTRGEQWTDLTTAIDRNQLTDAKFVEEIWGVGLRAKEDDKEVVRKEELVMCLKEAMEGKRNQQIKKNASKWRELAKKVVSEGGSSDKRINEFVQHLVQKDRQ</sequence>
<evidence type="ECO:0000313" key="2">
    <source>
        <dbReference type="EnsemblPlants" id="QL03p062678:mrna"/>
    </source>
</evidence>
<keyword evidence="3" id="KW-1185">Reference proteome</keyword>
<dbReference type="PANTHER" id="PTHR11926">
    <property type="entry name" value="GLUCOSYL/GLUCURONOSYL TRANSFERASES"/>
    <property type="match status" value="1"/>
</dbReference>
<evidence type="ECO:0000256" key="1">
    <source>
        <dbReference type="ARBA" id="ARBA00009995"/>
    </source>
</evidence>
<dbReference type="AlphaFoldDB" id="A0A7N2L988"/>
<protein>
    <submittedName>
        <fullName evidence="2">Uncharacterized protein</fullName>
    </submittedName>
</protein>
<proteinExistence type="inferred from homology"/>
<dbReference type="PANTHER" id="PTHR11926:SF727">
    <property type="entry name" value="UDP-GLYCOSYLTRANSFERASE 74B1"/>
    <property type="match status" value="1"/>
</dbReference>
<organism evidence="2 3">
    <name type="scientific">Quercus lobata</name>
    <name type="common">Valley oak</name>
    <dbReference type="NCBI Taxonomy" id="97700"/>
    <lineage>
        <taxon>Eukaryota</taxon>
        <taxon>Viridiplantae</taxon>
        <taxon>Streptophyta</taxon>
        <taxon>Embryophyta</taxon>
        <taxon>Tracheophyta</taxon>
        <taxon>Spermatophyta</taxon>
        <taxon>Magnoliopsida</taxon>
        <taxon>eudicotyledons</taxon>
        <taxon>Gunneridae</taxon>
        <taxon>Pentapetalae</taxon>
        <taxon>rosids</taxon>
        <taxon>fabids</taxon>
        <taxon>Fagales</taxon>
        <taxon>Fagaceae</taxon>
        <taxon>Quercus</taxon>
    </lineage>
</organism>
<dbReference type="GO" id="GO:0080043">
    <property type="term" value="F:quercetin 3-O-glucosyltransferase activity"/>
    <property type="evidence" value="ECO:0007669"/>
    <property type="project" value="TreeGrafter"/>
</dbReference>
<comment type="similarity">
    <text evidence="1">Belongs to the UDP-glycosyltransferase family.</text>
</comment>
<dbReference type="Proteomes" id="UP000594261">
    <property type="component" value="Chromosome 3"/>
</dbReference>
<dbReference type="EMBL" id="LRBV02000003">
    <property type="status" value="NOT_ANNOTATED_CDS"/>
    <property type="molecule type" value="Genomic_DNA"/>
</dbReference>